<keyword evidence="1 5" id="KW-0489">Methyltransferase</keyword>
<dbReference type="EMBL" id="VXPY01000013">
    <property type="protein sequence ID" value="MYD89189.1"/>
    <property type="molecule type" value="Genomic_DNA"/>
</dbReference>
<dbReference type="SUPFAM" id="SSF53335">
    <property type="entry name" value="S-adenosyl-L-methionine-dependent methyltransferases"/>
    <property type="match status" value="1"/>
</dbReference>
<comment type="caution">
    <text evidence="5">The sequence shown here is derived from an EMBL/GenBank/DDBJ whole genome shotgun (WGS) entry which is preliminary data.</text>
</comment>
<dbReference type="CDD" id="cd02440">
    <property type="entry name" value="AdoMet_MTases"/>
    <property type="match status" value="1"/>
</dbReference>
<sequence>MAGHWQRTLGATPARAAGPSVGAVPHAHAWRPMAGRRGNPGQQDAPASLRDGPGTAHPRLCMAPALRLQRKRWRTTRPVVARLSVRCQCGRGKQSPPHSVRGCATPEPVMNEETAYWNERYTHGSTPWDTGITPPEVVAFWEAHSDHFPPEALVVDVGCGTQTNLEFLAQQGVRAIGFDLSLVALMKGLHRHREARASGLRTGAAVADASTWPYRTSEASYVLDVGCLHTLEPDQRRAYVLELARVLKPGAWYHLFCFQRLSPAPLDLEQRRFFVKGELDALFDEQFVTDLEQVDEQPQDGKHGTWRLMRSKG</sequence>
<evidence type="ECO:0000313" key="5">
    <source>
        <dbReference type="EMBL" id="MYD89189.1"/>
    </source>
</evidence>
<dbReference type="Gene3D" id="3.40.50.150">
    <property type="entry name" value="Vaccinia Virus protein VP39"/>
    <property type="match status" value="1"/>
</dbReference>
<dbReference type="InterPro" id="IPR029063">
    <property type="entry name" value="SAM-dependent_MTases_sf"/>
</dbReference>
<evidence type="ECO:0000256" key="3">
    <source>
        <dbReference type="ARBA" id="ARBA00022691"/>
    </source>
</evidence>
<accession>A0A6B1DN94</accession>
<gene>
    <name evidence="5" type="ORF">F4Y08_02450</name>
</gene>
<reference evidence="5" key="1">
    <citation type="submission" date="2019-09" db="EMBL/GenBank/DDBJ databases">
        <title>Characterisation of the sponge microbiome using genome-centric metagenomics.</title>
        <authorList>
            <person name="Engelberts J.P."/>
            <person name="Robbins S.J."/>
            <person name="De Goeij J.M."/>
            <person name="Aranda M."/>
            <person name="Bell S.C."/>
            <person name="Webster N.S."/>
        </authorList>
    </citation>
    <scope>NUCLEOTIDE SEQUENCE</scope>
    <source>
        <strain evidence="5">SB0662_bin_9</strain>
    </source>
</reference>
<dbReference type="AlphaFoldDB" id="A0A6B1DN94"/>
<dbReference type="InterPro" id="IPR008854">
    <property type="entry name" value="TPMT"/>
</dbReference>
<dbReference type="Pfam" id="PF05724">
    <property type="entry name" value="TPMT"/>
    <property type="match status" value="1"/>
</dbReference>
<keyword evidence="3" id="KW-0949">S-adenosyl-L-methionine</keyword>
<evidence type="ECO:0000256" key="1">
    <source>
        <dbReference type="ARBA" id="ARBA00022603"/>
    </source>
</evidence>
<protein>
    <submittedName>
        <fullName evidence="5">Methyltransferase domain-containing protein</fullName>
    </submittedName>
</protein>
<organism evidence="5">
    <name type="scientific">Caldilineaceae bacterium SB0662_bin_9</name>
    <dbReference type="NCBI Taxonomy" id="2605258"/>
    <lineage>
        <taxon>Bacteria</taxon>
        <taxon>Bacillati</taxon>
        <taxon>Chloroflexota</taxon>
        <taxon>Caldilineae</taxon>
        <taxon>Caldilineales</taxon>
        <taxon>Caldilineaceae</taxon>
    </lineage>
</organism>
<keyword evidence="2 5" id="KW-0808">Transferase</keyword>
<dbReference type="GO" id="GO:0032259">
    <property type="term" value="P:methylation"/>
    <property type="evidence" value="ECO:0007669"/>
    <property type="project" value="UniProtKB-KW"/>
</dbReference>
<evidence type="ECO:0000256" key="4">
    <source>
        <dbReference type="SAM" id="MobiDB-lite"/>
    </source>
</evidence>
<dbReference type="GO" id="GO:0008757">
    <property type="term" value="F:S-adenosylmethionine-dependent methyltransferase activity"/>
    <property type="evidence" value="ECO:0007669"/>
    <property type="project" value="InterPro"/>
</dbReference>
<feature type="region of interest" description="Disordered" evidence="4">
    <location>
        <begin position="1"/>
        <end position="58"/>
    </location>
</feature>
<evidence type="ECO:0000256" key="2">
    <source>
        <dbReference type="ARBA" id="ARBA00022679"/>
    </source>
</evidence>
<name>A0A6B1DN94_9CHLR</name>
<feature type="region of interest" description="Disordered" evidence="4">
    <location>
        <begin position="294"/>
        <end position="313"/>
    </location>
</feature>
<proteinExistence type="predicted"/>